<feature type="region of interest" description="Disordered" evidence="3">
    <location>
        <begin position="830"/>
        <end position="851"/>
    </location>
</feature>
<dbReference type="PROSITE" id="PS00622">
    <property type="entry name" value="HTH_LUXR_1"/>
    <property type="match status" value="1"/>
</dbReference>
<dbReference type="Proteomes" id="UP001597114">
    <property type="component" value="Unassembled WGS sequence"/>
</dbReference>
<accession>A0ABW4F9Q4</accession>
<dbReference type="CDD" id="cd06170">
    <property type="entry name" value="LuxR_C_like"/>
    <property type="match status" value="1"/>
</dbReference>
<gene>
    <name evidence="5" type="ORF">ACFSJD_40085</name>
</gene>
<dbReference type="Pfam" id="PF00196">
    <property type="entry name" value="GerE"/>
    <property type="match status" value="1"/>
</dbReference>
<dbReference type="PROSITE" id="PS50043">
    <property type="entry name" value="HTH_LUXR_2"/>
    <property type="match status" value="1"/>
</dbReference>
<feature type="domain" description="HTH luxR-type" evidence="4">
    <location>
        <begin position="844"/>
        <end position="908"/>
    </location>
</feature>
<evidence type="ECO:0000313" key="6">
    <source>
        <dbReference type="Proteomes" id="UP001597114"/>
    </source>
</evidence>
<dbReference type="PANTHER" id="PTHR16305">
    <property type="entry name" value="TESTICULAR SOLUBLE ADENYLYL CYCLASE"/>
    <property type="match status" value="1"/>
</dbReference>
<evidence type="ECO:0000256" key="1">
    <source>
        <dbReference type="ARBA" id="ARBA00022741"/>
    </source>
</evidence>
<dbReference type="Gene3D" id="3.40.50.300">
    <property type="entry name" value="P-loop containing nucleotide triphosphate hydrolases"/>
    <property type="match status" value="1"/>
</dbReference>
<dbReference type="SMART" id="SM00421">
    <property type="entry name" value="HTH_LUXR"/>
    <property type="match status" value="1"/>
</dbReference>
<feature type="region of interest" description="Disordered" evidence="3">
    <location>
        <begin position="900"/>
        <end position="921"/>
    </location>
</feature>
<dbReference type="Gene3D" id="1.25.40.10">
    <property type="entry name" value="Tetratricopeptide repeat domain"/>
    <property type="match status" value="1"/>
</dbReference>
<keyword evidence="2 5" id="KW-0067">ATP-binding</keyword>
<evidence type="ECO:0000259" key="4">
    <source>
        <dbReference type="PROSITE" id="PS50043"/>
    </source>
</evidence>
<organism evidence="5 6">
    <name type="scientific">Pseudonocardia yunnanensis</name>
    <dbReference type="NCBI Taxonomy" id="58107"/>
    <lineage>
        <taxon>Bacteria</taxon>
        <taxon>Bacillati</taxon>
        <taxon>Actinomycetota</taxon>
        <taxon>Actinomycetes</taxon>
        <taxon>Pseudonocardiales</taxon>
        <taxon>Pseudonocardiaceae</taxon>
        <taxon>Pseudonocardia</taxon>
    </lineage>
</organism>
<dbReference type="GO" id="GO:0005524">
    <property type="term" value="F:ATP binding"/>
    <property type="evidence" value="ECO:0007669"/>
    <property type="project" value="UniProtKB-KW"/>
</dbReference>
<protein>
    <submittedName>
        <fullName evidence="5">ATP-binding protein</fullName>
    </submittedName>
</protein>
<dbReference type="SUPFAM" id="SSF46894">
    <property type="entry name" value="C-terminal effector domain of the bipartite response regulators"/>
    <property type="match status" value="1"/>
</dbReference>
<proteinExistence type="predicted"/>
<dbReference type="InterPro" id="IPR036388">
    <property type="entry name" value="WH-like_DNA-bd_sf"/>
</dbReference>
<dbReference type="SUPFAM" id="SSF52540">
    <property type="entry name" value="P-loop containing nucleoside triphosphate hydrolases"/>
    <property type="match status" value="1"/>
</dbReference>
<dbReference type="Gene3D" id="1.10.10.10">
    <property type="entry name" value="Winged helix-like DNA-binding domain superfamily/Winged helix DNA-binding domain"/>
    <property type="match status" value="1"/>
</dbReference>
<comment type="caution">
    <text evidence="5">The sequence shown here is derived from an EMBL/GenBank/DDBJ whole genome shotgun (WGS) entry which is preliminary data.</text>
</comment>
<evidence type="ECO:0000313" key="5">
    <source>
        <dbReference type="EMBL" id="MFD1523740.1"/>
    </source>
</evidence>
<keyword evidence="6" id="KW-1185">Reference proteome</keyword>
<dbReference type="Pfam" id="PF13191">
    <property type="entry name" value="AAA_16"/>
    <property type="match status" value="1"/>
</dbReference>
<dbReference type="EMBL" id="JBHUCO010000069">
    <property type="protein sequence ID" value="MFD1523740.1"/>
    <property type="molecule type" value="Genomic_DNA"/>
</dbReference>
<keyword evidence="1" id="KW-0547">Nucleotide-binding</keyword>
<dbReference type="InterPro" id="IPR011990">
    <property type="entry name" value="TPR-like_helical_dom_sf"/>
</dbReference>
<dbReference type="RefSeq" id="WP_344723348.1">
    <property type="nucleotide sequence ID" value="NZ_BAAAUS010000019.1"/>
</dbReference>
<dbReference type="PRINTS" id="PR00038">
    <property type="entry name" value="HTHLUXR"/>
</dbReference>
<dbReference type="PANTHER" id="PTHR16305:SF35">
    <property type="entry name" value="TRANSCRIPTIONAL ACTIVATOR DOMAIN"/>
    <property type="match status" value="1"/>
</dbReference>
<evidence type="ECO:0000256" key="3">
    <source>
        <dbReference type="SAM" id="MobiDB-lite"/>
    </source>
</evidence>
<reference evidence="6" key="1">
    <citation type="journal article" date="2019" name="Int. J. Syst. Evol. Microbiol.">
        <title>The Global Catalogue of Microorganisms (GCM) 10K type strain sequencing project: providing services to taxonomists for standard genome sequencing and annotation.</title>
        <authorList>
            <consortium name="The Broad Institute Genomics Platform"/>
            <consortium name="The Broad Institute Genome Sequencing Center for Infectious Disease"/>
            <person name="Wu L."/>
            <person name="Ma J."/>
        </authorList>
    </citation>
    <scope>NUCLEOTIDE SEQUENCE [LARGE SCALE GENOMIC DNA]</scope>
    <source>
        <strain evidence="6">CCM 7043</strain>
    </source>
</reference>
<dbReference type="InterPro" id="IPR027417">
    <property type="entry name" value="P-loop_NTPase"/>
</dbReference>
<dbReference type="InterPro" id="IPR016032">
    <property type="entry name" value="Sig_transdc_resp-reg_C-effctor"/>
</dbReference>
<feature type="compositionally biased region" description="Basic and acidic residues" evidence="3">
    <location>
        <begin position="830"/>
        <end position="845"/>
    </location>
</feature>
<dbReference type="InterPro" id="IPR000792">
    <property type="entry name" value="Tscrpt_reg_LuxR_C"/>
</dbReference>
<sequence>MLDRRSECRVLHELLDAVRSGESRALVVRGEFGVGKTVLLDHLAEQAWGCRVERVTGVRSEMELAFAGLRQLCESMLGQVERLPGPHREALSTAFGLSGGPAPDRFRVGLAVLDLLAEMARERPLVCIVDDVQWLDSASVQALTFVARRLGLESVAVVVAVRAPADVPELDGLPELAVTGLPDEEARELLNAALVWPVDEQVRDRIVAETRGNPLALVELSRGLVQGELAGGFGPVSTATLPSRIEERFRQELGQLGVDTQRYLLVAAAEPPGEPLLVWRAAQRLQIGMVAKAAAIRAGLVEIGERVLFRHPLERWVVYRAASTEDRRSAHRVLAEATDPEVDPDRRAWHAAQAAPEPDEDVAAELERSAGRAQGRGGLAAVAAFLERAAELTSEPACRAGRALAAAQAKQQAGLPGAALGLASVAEAGPLTPLQLAQADLLHARIAFDVRCSDALPLLLRAAGELRSSDVRLSRETYLEALSTAMVAGPTSGGTSLQEVAEAARSAPPAETPPRPVDLLLDGLVARFTDGHAAGMPLVCDAFRALREHICEEDALRWHWLACRSASLVWDFEIWDVFTADFVRLARDAGALAVLTEAMSSRIPVQTLAGELEAAASLGKELDSVTEAIAGPPVPYAASLIAAWCGREEEVRRLNEIATAEGQRRGYAIGLTITGWAKALLSNSLGRYDDALAAARQVGEQHPEEVGMPTWASEVELIEAATRSGKPEQAVASLERITETTRAGGTDWGLGMAARSRALMTDGPAAEDVYCEAIDRLARAGVRSELARAHLVYGEWLRREQRRTDARRHLRTAYEMFAAMGAEAFARRAARELEASGEPAPRHTADTSSELTAQEMQVVRLVREGLTNSEIAARLFLSPRTIEWHMTNIFGKLQITSRRQLRRSSSGGVDPMAHRRSSRRR</sequence>
<dbReference type="InterPro" id="IPR041664">
    <property type="entry name" value="AAA_16"/>
</dbReference>
<evidence type="ECO:0000256" key="2">
    <source>
        <dbReference type="ARBA" id="ARBA00022840"/>
    </source>
</evidence>
<name>A0ABW4F9Q4_9PSEU</name>
<feature type="region of interest" description="Disordered" evidence="3">
    <location>
        <begin position="337"/>
        <end position="360"/>
    </location>
</feature>